<feature type="domain" description="Calcineurin-like phosphoesterase" evidence="2">
    <location>
        <begin position="2"/>
        <end position="136"/>
    </location>
</feature>
<name>A0ABY3ZVJ8_9STAP</name>
<protein>
    <submittedName>
        <fullName evidence="3">Metallophosphoesterase family protein</fullName>
    </submittedName>
</protein>
<dbReference type="InterPro" id="IPR029052">
    <property type="entry name" value="Metallo-depent_PP-like"/>
</dbReference>
<keyword evidence="4" id="KW-1185">Reference proteome</keyword>
<dbReference type="Pfam" id="PF12850">
    <property type="entry name" value="Metallophos_2"/>
    <property type="match status" value="1"/>
</dbReference>
<evidence type="ECO:0000313" key="4">
    <source>
        <dbReference type="Proteomes" id="UP000830343"/>
    </source>
</evidence>
<dbReference type="InterPro" id="IPR024654">
    <property type="entry name" value="Calcineurin-like_PHP_lpxH"/>
</dbReference>
<evidence type="ECO:0000313" key="3">
    <source>
        <dbReference type="EMBL" id="UOB20911.1"/>
    </source>
</evidence>
<evidence type="ECO:0000259" key="2">
    <source>
        <dbReference type="Pfam" id="PF12850"/>
    </source>
</evidence>
<dbReference type="RefSeq" id="WP_243366199.1">
    <property type="nucleotide sequence ID" value="NZ_CP094348.1"/>
</dbReference>
<sequence length="177" mass="21044">MIYFISDTHFYHKNMAKSRSFTVEQMNALLIKNWNETVSESDDIYILGDLFYRASIEEANALLNTLNGKKHLVIGNHDKHFLKKEHFNKEHFQEISYIIEFNYDEYHFFLCHYPVVDWNRKRYESFHLYGHVHANRAFKPILGPQSLNLSVENIDYKPISINQVISIINKQIEDSSL</sequence>
<comment type="similarity">
    <text evidence="1">Belongs to the metallophosphoesterase superfamily. YfcE family.</text>
</comment>
<gene>
    <name evidence="3" type="ORF">MRZ06_02185</name>
</gene>
<dbReference type="SUPFAM" id="SSF56300">
    <property type="entry name" value="Metallo-dependent phosphatases"/>
    <property type="match status" value="1"/>
</dbReference>
<evidence type="ECO:0000256" key="1">
    <source>
        <dbReference type="ARBA" id="ARBA00008950"/>
    </source>
</evidence>
<dbReference type="Proteomes" id="UP000830343">
    <property type="component" value="Chromosome"/>
</dbReference>
<reference evidence="3" key="1">
    <citation type="submission" date="2022-03" db="EMBL/GenBank/DDBJ databases">
        <authorList>
            <person name="Vrbovska V."/>
            <person name="Kovarovic V."/>
            <person name="Botka T."/>
            <person name="Pantucek R."/>
        </authorList>
    </citation>
    <scope>NUCLEOTIDE SEQUENCE</scope>
    <source>
        <strain evidence="3">CCM 2609</strain>
    </source>
</reference>
<proteinExistence type="inferred from homology"/>
<reference evidence="3" key="2">
    <citation type="submission" date="2022-04" db="EMBL/GenBank/DDBJ databases">
        <title>Antimicrobial genetic elements in methicillin-resistant Macrococcus armenti.</title>
        <authorList>
            <person name="Keller J.E."/>
            <person name="Schwendener S."/>
            <person name="Pantucek R."/>
            <person name="Perreten V."/>
        </authorList>
    </citation>
    <scope>NUCLEOTIDE SEQUENCE</scope>
    <source>
        <strain evidence="3">CCM 2609</strain>
    </source>
</reference>
<dbReference type="Gene3D" id="3.60.21.10">
    <property type="match status" value="1"/>
</dbReference>
<accession>A0ABY3ZVJ8</accession>
<dbReference type="EMBL" id="CP094348">
    <property type="protein sequence ID" value="UOB20911.1"/>
    <property type="molecule type" value="Genomic_DNA"/>
</dbReference>
<organism evidence="3 4">
    <name type="scientific">Macrococcus armenti</name>
    <dbReference type="NCBI Taxonomy" id="2875764"/>
    <lineage>
        <taxon>Bacteria</taxon>
        <taxon>Bacillati</taxon>
        <taxon>Bacillota</taxon>
        <taxon>Bacilli</taxon>
        <taxon>Bacillales</taxon>
        <taxon>Staphylococcaceae</taxon>
        <taxon>Macrococcus</taxon>
    </lineage>
</organism>